<evidence type="ECO:0000313" key="1">
    <source>
        <dbReference type="EMBL" id="CAH8355623.1"/>
    </source>
</evidence>
<dbReference type="EMBL" id="CAKOAT010209933">
    <property type="protein sequence ID" value="CAH8355623.1"/>
    <property type="molecule type" value="Genomic_DNA"/>
</dbReference>
<reference evidence="1 2" key="1">
    <citation type="submission" date="2022-03" db="EMBL/GenBank/DDBJ databases">
        <authorList>
            <person name="Macdonald S."/>
            <person name="Ahmed S."/>
            <person name="Newling K."/>
        </authorList>
    </citation>
    <scope>NUCLEOTIDE SEQUENCE [LARGE SCALE GENOMIC DNA]</scope>
</reference>
<dbReference type="Proteomes" id="UP001642260">
    <property type="component" value="Unassembled WGS sequence"/>
</dbReference>
<comment type="caution">
    <text evidence="1">The sequence shown here is derived from an EMBL/GenBank/DDBJ whole genome shotgun (WGS) entry which is preliminary data.</text>
</comment>
<protein>
    <submittedName>
        <fullName evidence="1">Uncharacterized protein</fullName>
    </submittedName>
</protein>
<proteinExistence type="predicted"/>
<evidence type="ECO:0000313" key="2">
    <source>
        <dbReference type="Proteomes" id="UP001642260"/>
    </source>
</evidence>
<dbReference type="AlphaFoldDB" id="A0ABC8KAJ6"/>
<keyword evidence="2" id="KW-1185">Reference proteome</keyword>
<dbReference type="SUPFAM" id="SSF53756">
    <property type="entry name" value="UDP-Glycosyltransferase/glycogen phosphorylase"/>
    <property type="match status" value="1"/>
</dbReference>
<accession>A0ABC8KAJ6</accession>
<organism evidence="1 2">
    <name type="scientific">Eruca vesicaria subsp. sativa</name>
    <name type="common">Garden rocket</name>
    <name type="synonym">Eruca sativa</name>
    <dbReference type="NCBI Taxonomy" id="29727"/>
    <lineage>
        <taxon>Eukaryota</taxon>
        <taxon>Viridiplantae</taxon>
        <taxon>Streptophyta</taxon>
        <taxon>Embryophyta</taxon>
        <taxon>Tracheophyta</taxon>
        <taxon>Spermatophyta</taxon>
        <taxon>Magnoliopsida</taxon>
        <taxon>eudicotyledons</taxon>
        <taxon>Gunneridae</taxon>
        <taxon>Pentapetalae</taxon>
        <taxon>rosids</taxon>
        <taxon>malvids</taxon>
        <taxon>Brassicales</taxon>
        <taxon>Brassicaceae</taxon>
        <taxon>Brassiceae</taxon>
        <taxon>Eruca</taxon>
    </lineage>
</organism>
<gene>
    <name evidence="1" type="ORF">ERUC_LOCUS21378</name>
</gene>
<name>A0ABC8KAJ6_ERUVS</name>
<sequence length="58" mass="6826">MTNAKLLGDCWRIGGRVLMEKKEDDEVVVEGGEIRRYLEEVMEEKAGEFRRNAARWRV</sequence>
<dbReference type="Gene3D" id="3.40.50.2000">
    <property type="entry name" value="Glycogen Phosphorylase B"/>
    <property type="match status" value="1"/>
</dbReference>